<evidence type="ECO:0008006" key="5">
    <source>
        <dbReference type="Google" id="ProtNLM"/>
    </source>
</evidence>
<keyword evidence="2" id="KW-0732">Signal</keyword>
<dbReference type="EMBL" id="FUEG01000001">
    <property type="protein sequence ID" value="SJK96790.1"/>
    <property type="molecule type" value="Genomic_DNA"/>
</dbReference>
<keyword evidence="4" id="KW-1185">Reference proteome</keyword>
<sequence>MYWKLLVITLAFAFVVSSTPLADWPTGGTPPPVADDTSSGSDPRPSHPVTRADDGPGGTNPRPTWGDKL</sequence>
<feature type="signal peptide" evidence="2">
    <location>
        <begin position="1"/>
        <end position="18"/>
    </location>
</feature>
<accession>A0A284QK12</accession>
<dbReference type="OMA" id="NPRPTWG"/>
<proteinExistence type="predicted"/>
<evidence type="ECO:0000313" key="4">
    <source>
        <dbReference type="Proteomes" id="UP000219338"/>
    </source>
</evidence>
<name>A0A284QK12_ARMOS</name>
<feature type="chain" id="PRO_5013035339" description="Secreted protein" evidence="2">
    <location>
        <begin position="19"/>
        <end position="69"/>
    </location>
</feature>
<gene>
    <name evidence="3" type="ORF">ARMOST_00036</name>
</gene>
<protein>
    <recommendedName>
        <fullName evidence="5">Secreted protein</fullName>
    </recommendedName>
</protein>
<feature type="region of interest" description="Disordered" evidence="1">
    <location>
        <begin position="20"/>
        <end position="69"/>
    </location>
</feature>
<organism evidence="3 4">
    <name type="scientific">Armillaria ostoyae</name>
    <name type="common">Armillaria root rot fungus</name>
    <dbReference type="NCBI Taxonomy" id="47428"/>
    <lineage>
        <taxon>Eukaryota</taxon>
        <taxon>Fungi</taxon>
        <taxon>Dikarya</taxon>
        <taxon>Basidiomycota</taxon>
        <taxon>Agaricomycotina</taxon>
        <taxon>Agaricomycetes</taxon>
        <taxon>Agaricomycetidae</taxon>
        <taxon>Agaricales</taxon>
        <taxon>Marasmiineae</taxon>
        <taxon>Physalacriaceae</taxon>
        <taxon>Armillaria</taxon>
    </lineage>
</organism>
<dbReference type="OrthoDB" id="2888696at2759"/>
<evidence type="ECO:0000313" key="3">
    <source>
        <dbReference type="EMBL" id="SJK96790.1"/>
    </source>
</evidence>
<reference evidence="4" key="1">
    <citation type="journal article" date="2017" name="Nat. Ecol. Evol.">
        <title>Genome expansion and lineage-specific genetic innovations in the forest pathogenic fungi Armillaria.</title>
        <authorList>
            <person name="Sipos G."/>
            <person name="Prasanna A.N."/>
            <person name="Walter M.C."/>
            <person name="O'Connor E."/>
            <person name="Balint B."/>
            <person name="Krizsan K."/>
            <person name="Kiss B."/>
            <person name="Hess J."/>
            <person name="Varga T."/>
            <person name="Slot J."/>
            <person name="Riley R."/>
            <person name="Boka B."/>
            <person name="Rigling D."/>
            <person name="Barry K."/>
            <person name="Lee J."/>
            <person name="Mihaltcheva S."/>
            <person name="LaButti K."/>
            <person name="Lipzen A."/>
            <person name="Waldron R."/>
            <person name="Moloney N.M."/>
            <person name="Sperisen C."/>
            <person name="Kredics L."/>
            <person name="Vagvoelgyi C."/>
            <person name="Patrignani A."/>
            <person name="Fitzpatrick D."/>
            <person name="Nagy I."/>
            <person name="Doyle S."/>
            <person name="Anderson J.B."/>
            <person name="Grigoriev I.V."/>
            <person name="Gueldener U."/>
            <person name="Muensterkoetter M."/>
            <person name="Nagy L.G."/>
        </authorList>
    </citation>
    <scope>NUCLEOTIDE SEQUENCE [LARGE SCALE GENOMIC DNA]</scope>
    <source>
        <strain evidence="4">C18/9</strain>
    </source>
</reference>
<dbReference type="Proteomes" id="UP000219338">
    <property type="component" value="Unassembled WGS sequence"/>
</dbReference>
<evidence type="ECO:0000256" key="2">
    <source>
        <dbReference type="SAM" id="SignalP"/>
    </source>
</evidence>
<dbReference type="AlphaFoldDB" id="A0A284QK12"/>
<evidence type="ECO:0000256" key="1">
    <source>
        <dbReference type="SAM" id="MobiDB-lite"/>
    </source>
</evidence>